<dbReference type="Proteomes" id="UP001273505">
    <property type="component" value="Unassembled WGS sequence"/>
</dbReference>
<evidence type="ECO:0000313" key="1">
    <source>
        <dbReference type="EMBL" id="MDX6848443.1"/>
    </source>
</evidence>
<gene>
    <name evidence="1" type="ORF">SCD92_03665</name>
</gene>
<sequence length="92" mass="10204">MEFYLVGTPTLAGSSGLEQLKQLQGDMYRALAEQDYARVRQLDETCATVVDGLMSANSDNTAILVEALLDLKSVYRQMLTECDRLSRQRAVG</sequence>
<keyword evidence="2" id="KW-1185">Reference proteome</keyword>
<dbReference type="RefSeq" id="WP_302721284.1">
    <property type="nucleotide sequence ID" value="NZ_JAULRU010000264.1"/>
</dbReference>
<proteinExistence type="predicted"/>
<reference evidence="1 2" key="1">
    <citation type="submission" date="2023-11" db="EMBL/GenBank/DDBJ databases">
        <title>Gilvimarinus fulvus sp. nov., isolated from the surface of Kelp.</title>
        <authorList>
            <person name="Sun Y.Y."/>
            <person name="Gong Y."/>
            <person name="Du Z.J."/>
        </authorList>
    </citation>
    <scope>NUCLEOTIDE SEQUENCE [LARGE SCALE GENOMIC DNA]</scope>
    <source>
        <strain evidence="1 2">SDUM040013</strain>
    </source>
</reference>
<organism evidence="1 2">
    <name type="scientific">Gilvimarinus gilvus</name>
    <dbReference type="NCBI Taxonomy" id="3058038"/>
    <lineage>
        <taxon>Bacteria</taxon>
        <taxon>Pseudomonadati</taxon>
        <taxon>Pseudomonadota</taxon>
        <taxon>Gammaproteobacteria</taxon>
        <taxon>Cellvibrionales</taxon>
        <taxon>Cellvibrionaceae</taxon>
        <taxon>Gilvimarinus</taxon>
    </lineage>
</organism>
<evidence type="ECO:0000313" key="2">
    <source>
        <dbReference type="Proteomes" id="UP001273505"/>
    </source>
</evidence>
<accession>A0ABU4RU89</accession>
<dbReference type="EMBL" id="JAXAFO010000004">
    <property type="protein sequence ID" value="MDX6848443.1"/>
    <property type="molecule type" value="Genomic_DNA"/>
</dbReference>
<comment type="caution">
    <text evidence="1">The sequence shown here is derived from an EMBL/GenBank/DDBJ whole genome shotgun (WGS) entry which is preliminary data.</text>
</comment>
<protein>
    <submittedName>
        <fullName evidence="1">Uncharacterized protein</fullName>
    </submittedName>
</protein>
<name>A0ABU4RU89_9GAMM</name>